<dbReference type="EMBL" id="CP034235">
    <property type="protein sequence ID" value="QGQ99352.1"/>
    <property type="molecule type" value="Genomic_DNA"/>
</dbReference>
<sequence>MTLTGPNGPEGGAPLMMTISVFSEQTGLRPKTLRYYEEIGLLVPNVRAANGYRQYEDNQIESALLIHSLRQADVGIADIRRFMAGDWSEQDQLLQRWREEAEARMLSLQIARQFLQGFHPRTRHLRLVRWEKPKKIAWFPLPKEMGTSIARMFDPNNGLIDRLALSGGATIRTCYVHYEETQGRFDGKIGYEMLGDKEPLLGRTTVTKHPQTLFVAIECNPDRSAPCQPVFASIRECGFEPVGTLLRQYSAERKDRYTLLIPVMLQTPS</sequence>
<keyword evidence="1" id="KW-0678">Repressor</keyword>
<evidence type="ECO:0000256" key="2">
    <source>
        <dbReference type="ARBA" id="ARBA00023015"/>
    </source>
</evidence>
<keyword evidence="7" id="KW-1185">Reference proteome</keyword>
<dbReference type="PROSITE" id="PS50937">
    <property type="entry name" value="HTH_MERR_2"/>
    <property type="match status" value="1"/>
</dbReference>
<keyword evidence="4" id="KW-0804">Transcription</keyword>
<dbReference type="PANTHER" id="PTHR30204:SF69">
    <property type="entry name" value="MERR-FAMILY TRANSCRIPTIONAL REGULATOR"/>
    <property type="match status" value="1"/>
</dbReference>
<reference evidence="7" key="1">
    <citation type="submission" date="2018-11" db="EMBL/GenBank/DDBJ databases">
        <title>Complete genome sequence of Paenibacillus sp. ML311-T8.</title>
        <authorList>
            <person name="Nam Y.-D."/>
            <person name="Kang J."/>
            <person name="Chung W.-H."/>
            <person name="Park Y.S."/>
        </authorList>
    </citation>
    <scope>NUCLEOTIDE SEQUENCE [LARGE SCALE GENOMIC DNA]</scope>
    <source>
        <strain evidence="7">ML311-T8</strain>
    </source>
</reference>
<gene>
    <name evidence="6" type="ORF">EHS13_33070</name>
</gene>
<dbReference type="GO" id="GO:0003700">
    <property type="term" value="F:DNA-binding transcription factor activity"/>
    <property type="evidence" value="ECO:0007669"/>
    <property type="project" value="InterPro"/>
</dbReference>
<dbReference type="KEGG" id="ppsc:EHS13_33070"/>
<evidence type="ECO:0000256" key="4">
    <source>
        <dbReference type="ARBA" id="ARBA00023163"/>
    </source>
</evidence>
<evidence type="ECO:0000256" key="3">
    <source>
        <dbReference type="ARBA" id="ARBA00023125"/>
    </source>
</evidence>
<dbReference type="InterPro" id="IPR047057">
    <property type="entry name" value="MerR_fam"/>
</dbReference>
<dbReference type="Gene3D" id="1.10.1660.10">
    <property type="match status" value="1"/>
</dbReference>
<feature type="domain" description="HTH merR-type" evidence="5">
    <location>
        <begin position="16"/>
        <end position="85"/>
    </location>
</feature>
<dbReference type="SUPFAM" id="SSF46955">
    <property type="entry name" value="Putative DNA-binding domain"/>
    <property type="match status" value="1"/>
</dbReference>
<organism evidence="6 7">
    <name type="scientific">Paenibacillus psychroresistens</name>
    <dbReference type="NCBI Taxonomy" id="1778678"/>
    <lineage>
        <taxon>Bacteria</taxon>
        <taxon>Bacillati</taxon>
        <taxon>Bacillota</taxon>
        <taxon>Bacilli</taxon>
        <taxon>Bacillales</taxon>
        <taxon>Paenibacillaceae</taxon>
        <taxon>Paenibacillus</taxon>
    </lineage>
</organism>
<proteinExistence type="predicted"/>
<keyword evidence="2" id="KW-0805">Transcription regulation</keyword>
<dbReference type="InterPro" id="IPR000551">
    <property type="entry name" value="MerR-type_HTH_dom"/>
</dbReference>
<dbReference type="InterPro" id="IPR009061">
    <property type="entry name" value="DNA-bd_dom_put_sf"/>
</dbReference>
<dbReference type="Pfam" id="PF13411">
    <property type="entry name" value="MerR_1"/>
    <property type="match status" value="1"/>
</dbReference>
<dbReference type="PANTHER" id="PTHR30204">
    <property type="entry name" value="REDOX-CYCLING DRUG-SENSING TRANSCRIPTIONAL ACTIVATOR SOXR"/>
    <property type="match status" value="1"/>
</dbReference>
<evidence type="ECO:0000259" key="5">
    <source>
        <dbReference type="PROSITE" id="PS50937"/>
    </source>
</evidence>
<evidence type="ECO:0000256" key="1">
    <source>
        <dbReference type="ARBA" id="ARBA00022491"/>
    </source>
</evidence>
<keyword evidence="3" id="KW-0238">DNA-binding</keyword>
<dbReference type="GO" id="GO:0003677">
    <property type="term" value="F:DNA binding"/>
    <property type="evidence" value="ECO:0007669"/>
    <property type="project" value="UniProtKB-KW"/>
</dbReference>
<accession>A0A6B8RU72</accession>
<name>A0A6B8RU72_9BACL</name>
<dbReference type="AlphaFoldDB" id="A0A6B8RU72"/>
<dbReference type="SMART" id="SM00422">
    <property type="entry name" value="HTH_MERR"/>
    <property type="match status" value="1"/>
</dbReference>
<dbReference type="Proteomes" id="UP000426246">
    <property type="component" value="Chromosome"/>
</dbReference>
<evidence type="ECO:0000313" key="7">
    <source>
        <dbReference type="Proteomes" id="UP000426246"/>
    </source>
</evidence>
<protein>
    <submittedName>
        <fullName evidence="6">MerR family transcriptional regulator</fullName>
    </submittedName>
</protein>
<evidence type="ECO:0000313" key="6">
    <source>
        <dbReference type="EMBL" id="QGQ99352.1"/>
    </source>
</evidence>